<dbReference type="Gene3D" id="3.40.50.620">
    <property type="entry name" value="HUPs"/>
    <property type="match status" value="1"/>
</dbReference>
<dbReference type="PANTHER" id="PTHR38657">
    <property type="entry name" value="SLR1343 PROTEIN"/>
    <property type="match status" value="1"/>
</dbReference>
<keyword evidence="2" id="KW-1185">Reference proteome</keyword>
<evidence type="ECO:0000313" key="1">
    <source>
        <dbReference type="EMBL" id="QEC66885.1"/>
    </source>
</evidence>
<dbReference type="InterPro" id="IPR052551">
    <property type="entry name" value="UV-DNA_repair_photolyase"/>
</dbReference>
<dbReference type="Gene3D" id="1.10.579.10">
    <property type="entry name" value="DNA Cyclobutane Dipyrimidine Photolyase, subunit A, domain 3"/>
    <property type="match status" value="1"/>
</dbReference>
<sequence>MIAAIVFPHQLFKQHPALDKANKVYLVEEWLFFKQYKFHKQKIVLHRASMQFYRSWLEENGYIVEYIESTNAHAEVRKLIAHLSKQGVTEIHNADVVDDWLRKRFQHACKKHAIETVEHETPMFLNTLNGVSKFFENRKTYFQTDFYIKQRKQRNILIEANNQPAGGKWSFDAENRLKFPKNEKLPAYNFPKENKYVKEARSYVVKYFSHHYGLADAPFNTVNSFYPVTFTEAEKWLHGFLLERLPNFGKYEDAMVANQSILYHSVLSPLLNIGLITPQQVIDETLKIYQRQKLPLNSVEGFIRQIIGWRDFIRIVYEREGRKQRTTNYWGFTRKIPASFWKGETGIVPVDNVINHVLQNAYSHHIERLMVLGNFMLLCEFDPNDVYKWFMEMYIDAYDWVMVPNVYGMTQFADGGLITTKPYISGSNYILKMSDYKNAKAVNEHTWQEIWDGLFWRFMHVHSNYFQSNPRIGMLLKTFQKMPAEKRNQHLQVAEDFLQLLDARNK</sequence>
<proteinExistence type="predicted"/>
<protein>
    <submittedName>
        <fullName evidence="1">Cryptochrome/photolyase family protein</fullName>
    </submittedName>
</protein>
<dbReference type="Pfam" id="PF04244">
    <property type="entry name" value="DPRP"/>
    <property type="match status" value="1"/>
</dbReference>
<dbReference type="Proteomes" id="UP000321533">
    <property type="component" value="Chromosome"/>
</dbReference>
<dbReference type="OrthoDB" id="5288100at2"/>
<dbReference type="InterPro" id="IPR007357">
    <property type="entry name" value="PhrB-like"/>
</dbReference>
<keyword evidence="1" id="KW-0456">Lyase</keyword>
<organism evidence="1 2">
    <name type="scientific">Panacibacter ginsenosidivorans</name>
    <dbReference type="NCBI Taxonomy" id="1813871"/>
    <lineage>
        <taxon>Bacteria</taxon>
        <taxon>Pseudomonadati</taxon>
        <taxon>Bacteroidota</taxon>
        <taxon>Chitinophagia</taxon>
        <taxon>Chitinophagales</taxon>
        <taxon>Chitinophagaceae</taxon>
        <taxon>Panacibacter</taxon>
    </lineage>
</organism>
<dbReference type="RefSeq" id="WP_147188685.1">
    <property type="nucleotide sequence ID" value="NZ_CP042435.1"/>
</dbReference>
<reference evidence="1 2" key="1">
    <citation type="journal article" date="2016" name="Int. J. Syst. Evol. Microbiol.">
        <title>Panacibacter ginsenosidivorans gen. nov., sp. nov., with ginsenoside converting activity isolated from soil of a ginseng field.</title>
        <authorList>
            <person name="Siddiqi M.Z."/>
            <person name="Muhammad Shafi S."/>
            <person name="Choi K.D."/>
            <person name="Im W.T."/>
        </authorList>
    </citation>
    <scope>NUCLEOTIDE SEQUENCE [LARGE SCALE GENOMIC DNA]</scope>
    <source>
        <strain evidence="1 2">Gsoil1550</strain>
    </source>
</reference>
<dbReference type="EMBL" id="CP042435">
    <property type="protein sequence ID" value="QEC66885.1"/>
    <property type="molecule type" value="Genomic_DNA"/>
</dbReference>
<evidence type="ECO:0000313" key="2">
    <source>
        <dbReference type="Proteomes" id="UP000321533"/>
    </source>
</evidence>
<dbReference type="PANTHER" id="PTHR38657:SF1">
    <property type="entry name" value="SLR1343 PROTEIN"/>
    <property type="match status" value="1"/>
</dbReference>
<dbReference type="SUPFAM" id="SSF48173">
    <property type="entry name" value="Cryptochrome/photolyase FAD-binding domain"/>
    <property type="match status" value="1"/>
</dbReference>
<dbReference type="InterPro" id="IPR036134">
    <property type="entry name" value="Crypto/Photolyase_FAD-like_sf"/>
</dbReference>
<dbReference type="KEGG" id="pgin:FRZ67_06090"/>
<dbReference type="Gene3D" id="1.10.10.1710">
    <property type="entry name" value="Deoxyribodipyrimidine photolyase-related"/>
    <property type="match status" value="1"/>
</dbReference>
<gene>
    <name evidence="1" type="ORF">FRZ67_06090</name>
</gene>
<name>A0A5B8V6Y0_9BACT</name>
<dbReference type="InterPro" id="IPR014729">
    <property type="entry name" value="Rossmann-like_a/b/a_fold"/>
</dbReference>
<dbReference type="GO" id="GO:0016829">
    <property type="term" value="F:lyase activity"/>
    <property type="evidence" value="ECO:0007669"/>
    <property type="project" value="UniProtKB-KW"/>
</dbReference>
<dbReference type="Gene3D" id="1.25.40.80">
    <property type="match status" value="1"/>
</dbReference>
<accession>A0A5B8V6Y0</accession>
<dbReference type="AlphaFoldDB" id="A0A5B8V6Y0"/>